<proteinExistence type="predicted"/>
<name>A0ABV0F5U3_9ENTE</name>
<dbReference type="RefSeq" id="WP_161869271.1">
    <property type="nucleotide sequence ID" value="NZ_MAEI02000001.1"/>
</dbReference>
<comment type="caution">
    <text evidence="2">The sequence shown here is derived from an EMBL/GenBank/DDBJ whole genome shotgun (WGS) entry which is preliminary data.</text>
</comment>
<dbReference type="InterPro" id="IPR020275">
    <property type="entry name" value="DUF5592"/>
</dbReference>
<evidence type="ECO:0000313" key="3">
    <source>
        <dbReference type="Proteomes" id="UP001429357"/>
    </source>
</evidence>
<protein>
    <submittedName>
        <fullName evidence="2">Uncharacterized protein</fullName>
    </submittedName>
</protein>
<dbReference type="Pfam" id="PF17332">
    <property type="entry name" value="DUF5592"/>
    <property type="match status" value="1"/>
</dbReference>
<organism evidence="2 3">
    <name type="scientific">Enterococcus diestrammenae</name>
    <dbReference type="NCBI Taxonomy" id="1155073"/>
    <lineage>
        <taxon>Bacteria</taxon>
        <taxon>Bacillati</taxon>
        <taxon>Bacillota</taxon>
        <taxon>Bacilli</taxon>
        <taxon>Lactobacillales</taxon>
        <taxon>Enterococcaceae</taxon>
        <taxon>Enterococcus</taxon>
    </lineage>
</organism>
<accession>A0ABV0F5U3</accession>
<keyword evidence="3" id="KW-1185">Reference proteome</keyword>
<keyword evidence="1" id="KW-1133">Transmembrane helix</keyword>
<feature type="transmembrane region" description="Helical" evidence="1">
    <location>
        <begin position="24"/>
        <end position="47"/>
    </location>
</feature>
<dbReference type="EMBL" id="MAEI02000001">
    <property type="protein sequence ID" value="MEO1781986.1"/>
    <property type="molecule type" value="Genomic_DNA"/>
</dbReference>
<gene>
    <name evidence="2" type="ORF">BAU18_001579</name>
</gene>
<reference evidence="3" key="1">
    <citation type="submission" date="2016-06" db="EMBL/GenBank/DDBJ databases">
        <title>Four novel species of enterococci isolated from chicken manure.</title>
        <authorList>
            <person name="Van Tyne D."/>
        </authorList>
    </citation>
    <scope>NUCLEOTIDE SEQUENCE [LARGE SCALE GENOMIC DNA]</scope>
    <source>
        <strain evidence="3">JM9A</strain>
    </source>
</reference>
<keyword evidence="1" id="KW-0472">Membrane</keyword>
<evidence type="ECO:0000256" key="1">
    <source>
        <dbReference type="SAM" id="Phobius"/>
    </source>
</evidence>
<dbReference type="Proteomes" id="UP001429357">
    <property type="component" value="Unassembled WGS sequence"/>
</dbReference>
<evidence type="ECO:0000313" key="2">
    <source>
        <dbReference type="EMBL" id="MEO1781986.1"/>
    </source>
</evidence>
<keyword evidence="1" id="KW-0812">Transmembrane</keyword>
<sequence length="102" mass="12034">MDQNEMNGNYGIPRDVRANVKLSIFILKDLVTMVITTMLTFFAAMRIFPTTQWVKMIAFIVLTIGIVFYLILPCRGGKKNWQALLLLARRRKTRWISFDWKY</sequence>
<reference evidence="2 3" key="2">
    <citation type="submission" date="2024-02" db="EMBL/GenBank/DDBJ databases">
        <title>The Genome Sequence of Enterococcus diestrammenae JM9A.</title>
        <authorList>
            <person name="Earl A."/>
            <person name="Manson A."/>
            <person name="Gilmore M."/>
            <person name="Sanders J."/>
            <person name="Shea T."/>
            <person name="Howe W."/>
            <person name="Livny J."/>
            <person name="Cuomo C."/>
            <person name="Neafsey D."/>
            <person name="Birren B."/>
        </authorList>
    </citation>
    <scope>NUCLEOTIDE SEQUENCE [LARGE SCALE GENOMIC DNA]</scope>
    <source>
        <strain evidence="2 3">JM9A</strain>
    </source>
</reference>
<feature type="transmembrane region" description="Helical" evidence="1">
    <location>
        <begin position="53"/>
        <end position="72"/>
    </location>
</feature>